<dbReference type="GO" id="GO:0005737">
    <property type="term" value="C:cytoplasm"/>
    <property type="evidence" value="ECO:0007669"/>
    <property type="project" value="TreeGrafter"/>
</dbReference>
<dbReference type="PANTHER" id="PTHR10953">
    <property type="entry name" value="UBIQUITIN-ACTIVATING ENZYME E1"/>
    <property type="match status" value="1"/>
</dbReference>
<dbReference type="Pfam" id="PF00581">
    <property type="entry name" value="Rhodanese"/>
    <property type="match status" value="1"/>
</dbReference>
<name>A0A4R7FGL4_9MICO</name>
<feature type="domain" description="Rhodanese" evidence="1">
    <location>
        <begin position="257"/>
        <end position="344"/>
    </location>
</feature>
<accession>A0A4R7FGL4</accession>
<dbReference type="GO" id="GO:0004792">
    <property type="term" value="F:thiosulfate-cyanide sulfurtransferase activity"/>
    <property type="evidence" value="ECO:0007669"/>
    <property type="project" value="TreeGrafter"/>
</dbReference>
<evidence type="ECO:0000313" key="3">
    <source>
        <dbReference type="Proteomes" id="UP000295344"/>
    </source>
</evidence>
<evidence type="ECO:0000313" key="2">
    <source>
        <dbReference type="EMBL" id="TDS76120.1"/>
    </source>
</evidence>
<dbReference type="SMART" id="SM00450">
    <property type="entry name" value="RHOD"/>
    <property type="match status" value="1"/>
</dbReference>
<sequence length="346" mass="35326">MLDARFARQVRLPGFGQAGQERLGAARVVVVGAGGLGSAILPTLAAAGVGDLVIVDDDRVETTNLHRQTLYGADDVGARKAEVAAAKLSATAVVERVTNASAPALVAGATVVVDGTDDLDARYALDDACAAAGIPLVWGSAIGFTGQVGVAAPGAPRWRDLFPRRPDAGTLDTCETVGVLPSVCTTVGGAMASEVLKLLIGIGAPLVGRVLVFDAAAATVREIAYGAADDQGTSGDEGTMADIEEISPAETAEVLRSGADVTLLDVREPWEAEIAALPGSVLIPLGELPDRIGELDVDRPVIAYCHGGVRSLRAAQALQDAGLSVKSMAGGIDGWSRTVDADVPRY</sequence>
<dbReference type="PANTHER" id="PTHR10953:SF102">
    <property type="entry name" value="ADENYLYLTRANSFERASE AND SULFURTRANSFERASE MOCS3"/>
    <property type="match status" value="1"/>
</dbReference>
<reference evidence="2 3" key="1">
    <citation type="submission" date="2019-03" db="EMBL/GenBank/DDBJ databases">
        <title>Genomic Encyclopedia of Archaeal and Bacterial Type Strains, Phase II (KMG-II): from individual species to whole genera.</title>
        <authorList>
            <person name="Goeker M."/>
        </authorList>
    </citation>
    <scope>NUCLEOTIDE SEQUENCE [LARGE SCALE GENOMIC DNA]</scope>
    <source>
        <strain evidence="2 3">DSM 24782</strain>
    </source>
</reference>
<protein>
    <submittedName>
        <fullName evidence="2">Adenylyltransferase/sulfurtransferase</fullName>
    </submittedName>
</protein>
<organism evidence="2 3">
    <name type="scientific">Amnibacterium kyonggiense</name>
    <dbReference type="NCBI Taxonomy" id="595671"/>
    <lineage>
        <taxon>Bacteria</taxon>
        <taxon>Bacillati</taxon>
        <taxon>Actinomycetota</taxon>
        <taxon>Actinomycetes</taxon>
        <taxon>Micrococcales</taxon>
        <taxon>Microbacteriaceae</taxon>
        <taxon>Amnibacterium</taxon>
    </lineage>
</organism>
<keyword evidence="2" id="KW-0548">Nucleotidyltransferase</keyword>
<dbReference type="PROSITE" id="PS50206">
    <property type="entry name" value="RHODANESE_3"/>
    <property type="match status" value="1"/>
</dbReference>
<dbReference type="SUPFAM" id="SSF69572">
    <property type="entry name" value="Activating enzymes of the ubiquitin-like proteins"/>
    <property type="match status" value="1"/>
</dbReference>
<dbReference type="InterPro" id="IPR035985">
    <property type="entry name" value="Ubiquitin-activating_enz"/>
</dbReference>
<proteinExistence type="predicted"/>
<comment type="caution">
    <text evidence="2">The sequence shown here is derived from an EMBL/GenBank/DDBJ whole genome shotgun (WGS) entry which is preliminary data.</text>
</comment>
<dbReference type="RefSeq" id="WP_162850892.1">
    <property type="nucleotide sequence ID" value="NZ_BAAARP010000001.1"/>
</dbReference>
<dbReference type="InterPro" id="IPR045886">
    <property type="entry name" value="ThiF/MoeB/HesA"/>
</dbReference>
<dbReference type="InterPro" id="IPR000594">
    <property type="entry name" value="ThiF_NAD_FAD-bd"/>
</dbReference>
<dbReference type="Gene3D" id="3.40.250.10">
    <property type="entry name" value="Rhodanese-like domain"/>
    <property type="match status" value="1"/>
</dbReference>
<dbReference type="EMBL" id="SOAM01000003">
    <property type="protein sequence ID" value="TDS76120.1"/>
    <property type="molecule type" value="Genomic_DNA"/>
</dbReference>
<dbReference type="CDD" id="cd00757">
    <property type="entry name" value="ThiF_MoeB_HesA_family"/>
    <property type="match status" value="1"/>
</dbReference>
<dbReference type="AlphaFoldDB" id="A0A4R7FGL4"/>
<dbReference type="Proteomes" id="UP000295344">
    <property type="component" value="Unassembled WGS sequence"/>
</dbReference>
<dbReference type="Gene3D" id="3.40.50.720">
    <property type="entry name" value="NAD(P)-binding Rossmann-like Domain"/>
    <property type="match status" value="1"/>
</dbReference>
<dbReference type="GO" id="GO:0016779">
    <property type="term" value="F:nucleotidyltransferase activity"/>
    <property type="evidence" value="ECO:0007669"/>
    <property type="project" value="UniProtKB-KW"/>
</dbReference>
<gene>
    <name evidence="2" type="ORF">CLV52_3238</name>
</gene>
<evidence type="ECO:0000259" key="1">
    <source>
        <dbReference type="PROSITE" id="PS50206"/>
    </source>
</evidence>
<dbReference type="InterPro" id="IPR036873">
    <property type="entry name" value="Rhodanese-like_dom_sf"/>
</dbReference>
<dbReference type="InterPro" id="IPR001763">
    <property type="entry name" value="Rhodanese-like_dom"/>
</dbReference>
<dbReference type="Pfam" id="PF00899">
    <property type="entry name" value="ThiF"/>
    <property type="match status" value="1"/>
</dbReference>
<dbReference type="GO" id="GO:0008641">
    <property type="term" value="F:ubiquitin-like modifier activating enzyme activity"/>
    <property type="evidence" value="ECO:0007669"/>
    <property type="project" value="InterPro"/>
</dbReference>
<keyword evidence="2" id="KW-0808">Transferase</keyword>
<keyword evidence="3" id="KW-1185">Reference proteome</keyword>